<dbReference type="EMBL" id="SACS01000016">
    <property type="protein sequence ID" value="RVU35370.1"/>
    <property type="molecule type" value="Genomic_DNA"/>
</dbReference>
<evidence type="ECO:0008006" key="4">
    <source>
        <dbReference type="Google" id="ProtNLM"/>
    </source>
</evidence>
<protein>
    <recommendedName>
        <fullName evidence="4">DUF4390 domain-containing protein</fullName>
    </recommendedName>
</protein>
<dbReference type="OrthoDB" id="9836662at2"/>
<sequence>MQPRSHFSRDWNMLQPRLTAVLAVVLGLSSTAQAHSLSTSYGQLETKTAHMTGPVLQLQLALSDLQLTLGWSTQRDLTWTMVKDQQPQILVYLQQQLVLHDSNRQSLACSWQSADSDWQLKQIQQQYYLQLSLQSNCPTAAWLHYRLFTQIHEHKALLQTPNGEQVLAEATPWLAL</sequence>
<feature type="chain" id="PRO_5019067372" description="DUF4390 domain-containing protein" evidence="1">
    <location>
        <begin position="35"/>
        <end position="176"/>
    </location>
</feature>
<reference evidence="2 3" key="1">
    <citation type="submission" date="2019-01" db="EMBL/GenBank/DDBJ databases">
        <authorList>
            <person name="Chen W.-M."/>
        </authorList>
    </citation>
    <scope>NUCLEOTIDE SEQUENCE [LARGE SCALE GENOMIC DNA]</scope>
    <source>
        <strain evidence="2 3">KYPC3</strain>
    </source>
</reference>
<evidence type="ECO:0000313" key="3">
    <source>
        <dbReference type="Proteomes" id="UP000283077"/>
    </source>
</evidence>
<evidence type="ECO:0000256" key="1">
    <source>
        <dbReference type="SAM" id="SignalP"/>
    </source>
</evidence>
<accession>A0A437QLN8</accession>
<gene>
    <name evidence="2" type="ORF">EOE67_14435</name>
</gene>
<keyword evidence="1" id="KW-0732">Signal</keyword>
<organism evidence="2 3">
    <name type="scientific">Rheinheimera riviphila</name>
    <dbReference type="NCBI Taxonomy" id="1834037"/>
    <lineage>
        <taxon>Bacteria</taxon>
        <taxon>Pseudomonadati</taxon>
        <taxon>Pseudomonadota</taxon>
        <taxon>Gammaproteobacteria</taxon>
        <taxon>Chromatiales</taxon>
        <taxon>Chromatiaceae</taxon>
        <taxon>Rheinheimera</taxon>
    </lineage>
</organism>
<name>A0A437QLN8_9GAMM</name>
<keyword evidence="3" id="KW-1185">Reference proteome</keyword>
<dbReference type="AlphaFoldDB" id="A0A437QLN8"/>
<dbReference type="RefSeq" id="WP_127700044.1">
    <property type="nucleotide sequence ID" value="NZ_SACS01000016.1"/>
</dbReference>
<feature type="signal peptide" evidence="1">
    <location>
        <begin position="1"/>
        <end position="34"/>
    </location>
</feature>
<comment type="caution">
    <text evidence="2">The sequence shown here is derived from an EMBL/GenBank/DDBJ whole genome shotgun (WGS) entry which is preliminary data.</text>
</comment>
<proteinExistence type="predicted"/>
<evidence type="ECO:0000313" key="2">
    <source>
        <dbReference type="EMBL" id="RVU35370.1"/>
    </source>
</evidence>
<dbReference type="Proteomes" id="UP000283077">
    <property type="component" value="Unassembled WGS sequence"/>
</dbReference>